<name>F8D390_HALXS</name>
<keyword evidence="4" id="KW-1185">Reference proteome</keyword>
<dbReference type="OrthoDB" id="105697at2157"/>
<dbReference type="RefSeq" id="WP_013881408.1">
    <property type="nucleotide sequence ID" value="NC_015666.1"/>
</dbReference>
<gene>
    <name evidence="3" type="ordered locus">Halxa_3917</name>
</gene>
<evidence type="ECO:0000313" key="4">
    <source>
        <dbReference type="Proteomes" id="UP000006794"/>
    </source>
</evidence>
<dbReference type="InterPro" id="IPR014729">
    <property type="entry name" value="Rossmann-like_a/b/a_fold"/>
</dbReference>
<evidence type="ECO:0000256" key="1">
    <source>
        <dbReference type="ARBA" id="ARBA00008791"/>
    </source>
</evidence>
<dbReference type="PANTHER" id="PTHR46268:SF6">
    <property type="entry name" value="UNIVERSAL STRESS PROTEIN UP12"/>
    <property type="match status" value="1"/>
</dbReference>
<dbReference type="PANTHER" id="PTHR46268">
    <property type="entry name" value="STRESS RESPONSE PROTEIN NHAX"/>
    <property type="match status" value="1"/>
</dbReference>
<dbReference type="Pfam" id="PF00582">
    <property type="entry name" value="Usp"/>
    <property type="match status" value="1"/>
</dbReference>
<dbReference type="EMBL" id="CP002839">
    <property type="protein sequence ID" value="AEH38522.1"/>
    <property type="molecule type" value="Genomic_DNA"/>
</dbReference>
<dbReference type="GeneID" id="10798859"/>
<evidence type="ECO:0000259" key="2">
    <source>
        <dbReference type="Pfam" id="PF00582"/>
    </source>
</evidence>
<dbReference type="KEGG" id="hxa:Halxa_3917"/>
<accession>F8D390</accession>
<evidence type="ECO:0000313" key="3">
    <source>
        <dbReference type="EMBL" id="AEH38522.1"/>
    </source>
</evidence>
<dbReference type="Proteomes" id="UP000006794">
    <property type="component" value="Chromosome"/>
</dbReference>
<dbReference type="PRINTS" id="PR01438">
    <property type="entry name" value="UNVRSLSTRESS"/>
</dbReference>
<feature type="domain" description="UspA" evidence="2">
    <location>
        <begin position="1"/>
        <end position="133"/>
    </location>
</feature>
<dbReference type="Gene3D" id="3.40.50.620">
    <property type="entry name" value="HUPs"/>
    <property type="match status" value="1"/>
</dbReference>
<dbReference type="CDD" id="cd00293">
    <property type="entry name" value="USP-like"/>
    <property type="match status" value="1"/>
</dbReference>
<dbReference type="eggNOG" id="arCOG02053">
    <property type="taxonomic scope" value="Archaea"/>
</dbReference>
<dbReference type="SUPFAM" id="SSF52402">
    <property type="entry name" value="Adenine nucleotide alpha hydrolases-like"/>
    <property type="match status" value="1"/>
</dbReference>
<sequence>MYQHVLIPTDGSDGTRRSIEHGLAIADRFDATVHGLSVVPEGPLGTFEANEATPAAHRAVERVELEANAAGVDVVTAVEQGVPHEEILDYVDEHDIDAIVMGTQGRTGLDRVLMGSVTERIVRMADVPVVTVRLNQELRIEDPDEAERLARDALEADGYDGDATVAEDPHRTSASWIVPFDTDDERVHVHVDAVTRETRVASPNRSRNRNR</sequence>
<dbReference type="InterPro" id="IPR006016">
    <property type="entry name" value="UspA"/>
</dbReference>
<dbReference type="STRING" id="797210.Halxa_3917"/>
<organism evidence="3 4">
    <name type="scientific">Halopiger xanaduensis (strain DSM 18323 / JCM 14033 / SH-6)</name>
    <dbReference type="NCBI Taxonomy" id="797210"/>
    <lineage>
        <taxon>Archaea</taxon>
        <taxon>Methanobacteriati</taxon>
        <taxon>Methanobacteriota</taxon>
        <taxon>Stenosarchaea group</taxon>
        <taxon>Halobacteria</taxon>
        <taxon>Halobacteriales</taxon>
        <taxon>Natrialbaceae</taxon>
        <taxon>Halopiger</taxon>
    </lineage>
</organism>
<dbReference type="HOGENOM" id="CLU_049301_11_1_2"/>
<comment type="similarity">
    <text evidence="1">Belongs to the universal stress protein A family.</text>
</comment>
<dbReference type="InterPro" id="IPR006015">
    <property type="entry name" value="Universal_stress_UspA"/>
</dbReference>
<dbReference type="AlphaFoldDB" id="F8D390"/>
<reference evidence="3 4" key="1">
    <citation type="journal article" date="2012" name="Stand. Genomic Sci.">
        <title>Complete genome sequence of Halopiger xanaduensis type strain (SH-6(T)).</title>
        <authorList>
            <person name="Anderson I."/>
            <person name="Tindall B.J."/>
            <person name="Rohde M."/>
            <person name="Lucas S."/>
            <person name="Han J."/>
            <person name="Lapidus A."/>
            <person name="Cheng J.F."/>
            <person name="Goodwin L."/>
            <person name="Pitluck S."/>
            <person name="Peters L."/>
            <person name="Pati A."/>
            <person name="Mikhailova N."/>
            <person name="Pagani I."/>
            <person name="Teshima H."/>
            <person name="Han C."/>
            <person name="Tapia R."/>
            <person name="Land M."/>
            <person name="Woyke T."/>
            <person name="Klenk H.P."/>
            <person name="Kyrpides N."/>
            <person name="Ivanova N."/>
        </authorList>
    </citation>
    <scope>NUCLEOTIDE SEQUENCE [LARGE SCALE GENOMIC DNA]</scope>
    <source>
        <strain evidence="4">DSM 18323 / JCM 14033 / SH-6</strain>
    </source>
</reference>
<proteinExistence type="inferred from homology"/>
<protein>
    <submittedName>
        <fullName evidence="3">UspA domain-containing protein</fullName>
    </submittedName>
</protein>